<name>A0A183CVM7_9BILA</name>
<evidence type="ECO:0000256" key="1">
    <source>
        <dbReference type="SAM" id="Coils"/>
    </source>
</evidence>
<evidence type="ECO:0000313" key="4">
    <source>
        <dbReference type="EMBL" id="VDK28231.1"/>
    </source>
</evidence>
<sequence length="147" mass="15960">MVVKGIAILSLLAACAYTQQQNLPPFLQGAPQNVVTEFQQLLSGAGQRTDSQMEQEIESWANRQSAQIQASFQQFKQQMVGAIQQAEAQHQAAKAKLSAAALDADTKLTAIAKNPSLTGMQKQQQVQQIINSLPPNIKQELQTAMQG</sequence>
<organism evidence="6">
    <name type="scientific">Gongylonema pulchrum</name>
    <dbReference type="NCBI Taxonomy" id="637853"/>
    <lineage>
        <taxon>Eukaryota</taxon>
        <taxon>Metazoa</taxon>
        <taxon>Ecdysozoa</taxon>
        <taxon>Nematoda</taxon>
        <taxon>Chromadorea</taxon>
        <taxon>Rhabditida</taxon>
        <taxon>Spirurina</taxon>
        <taxon>Spiruromorpha</taxon>
        <taxon>Spiruroidea</taxon>
        <taxon>Gongylonematidae</taxon>
        <taxon>Gongylonema</taxon>
    </lineage>
</organism>
<evidence type="ECO:0000259" key="3">
    <source>
        <dbReference type="Pfam" id="PF02520"/>
    </source>
</evidence>
<dbReference type="PROSITE" id="PS51257">
    <property type="entry name" value="PROKAR_LIPOPROTEIN"/>
    <property type="match status" value="1"/>
</dbReference>
<feature type="domain" description="SXP/RAL-2 family protein Ani s 5-like cation-binding" evidence="3">
    <location>
        <begin position="36"/>
        <end position="138"/>
    </location>
</feature>
<proteinExistence type="predicted"/>
<protein>
    <submittedName>
        <fullName evidence="6">DUF148 domain-containing protein</fullName>
    </submittedName>
</protein>
<keyword evidence="1" id="KW-0175">Coiled coil</keyword>
<dbReference type="OrthoDB" id="5813646at2759"/>
<evidence type="ECO:0000313" key="5">
    <source>
        <dbReference type="Proteomes" id="UP000271098"/>
    </source>
</evidence>
<dbReference type="PANTHER" id="PTHR21593">
    <property type="entry name" value="PRION-LIKE- Q/N-RICH -DOMAIN-BEARING PROTEIN PROTEIN"/>
    <property type="match status" value="1"/>
</dbReference>
<dbReference type="PANTHER" id="PTHR21593:SF36">
    <property type="entry name" value="DUF148 DOMAIN-CONTAINING PROTEIN-RELATED"/>
    <property type="match status" value="1"/>
</dbReference>
<keyword evidence="5" id="KW-1185">Reference proteome</keyword>
<feature type="signal peptide" evidence="2">
    <location>
        <begin position="1"/>
        <end position="18"/>
    </location>
</feature>
<dbReference type="AlphaFoldDB" id="A0A183CVM7"/>
<dbReference type="InterPro" id="IPR003677">
    <property type="entry name" value="ANIS5_cation-bd"/>
</dbReference>
<reference evidence="4 5" key="2">
    <citation type="submission" date="2018-11" db="EMBL/GenBank/DDBJ databases">
        <authorList>
            <consortium name="Pathogen Informatics"/>
        </authorList>
    </citation>
    <scope>NUCLEOTIDE SEQUENCE [LARGE SCALE GENOMIC DNA]</scope>
</reference>
<gene>
    <name evidence="4" type="ORF">GPUH_LOCUS518</name>
</gene>
<dbReference type="EMBL" id="UYRT01000467">
    <property type="protein sequence ID" value="VDK28231.1"/>
    <property type="molecule type" value="Genomic_DNA"/>
</dbReference>
<reference evidence="6" key="1">
    <citation type="submission" date="2016-06" db="UniProtKB">
        <authorList>
            <consortium name="WormBaseParasite"/>
        </authorList>
    </citation>
    <scope>IDENTIFICATION</scope>
</reference>
<dbReference type="WBParaSite" id="GPUH_0000051801-mRNA-1">
    <property type="protein sequence ID" value="GPUH_0000051801-mRNA-1"/>
    <property type="gene ID" value="GPUH_0000051801"/>
</dbReference>
<feature type="chain" id="PRO_5043138451" evidence="2">
    <location>
        <begin position="19"/>
        <end position="147"/>
    </location>
</feature>
<keyword evidence="2" id="KW-0732">Signal</keyword>
<evidence type="ECO:0000256" key="2">
    <source>
        <dbReference type="SAM" id="SignalP"/>
    </source>
</evidence>
<accession>A0A183CVM7</accession>
<dbReference type="Proteomes" id="UP000271098">
    <property type="component" value="Unassembled WGS sequence"/>
</dbReference>
<dbReference type="InterPro" id="IPR052823">
    <property type="entry name" value="SXP/RAL-2_related"/>
</dbReference>
<dbReference type="Pfam" id="PF02520">
    <property type="entry name" value="ANIS5_cation-bd"/>
    <property type="match status" value="1"/>
</dbReference>
<feature type="coiled-coil region" evidence="1">
    <location>
        <begin position="76"/>
        <end position="103"/>
    </location>
</feature>
<evidence type="ECO:0000313" key="6">
    <source>
        <dbReference type="WBParaSite" id="GPUH_0000051801-mRNA-1"/>
    </source>
</evidence>